<dbReference type="EMBL" id="CP118247">
    <property type="protein sequence ID" value="WDR07266.1"/>
    <property type="molecule type" value="Genomic_DNA"/>
</dbReference>
<dbReference type="InterPro" id="IPR001509">
    <property type="entry name" value="Epimerase_deHydtase"/>
</dbReference>
<reference evidence="2 3" key="1">
    <citation type="submission" date="2023-02" db="EMBL/GenBank/DDBJ databases">
        <title>Devosia chondri sp. nov., isolated from the phycosphere of marine algae.</title>
        <authorList>
            <person name="Kim J.M."/>
            <person name="Lee J.K."/>
            <person name="Choi B.J."/>
            <person name="Bayburt H."/>
            <person name="Jeon C.O."/>
        </authorList>
    </citation>
    <scope>NUCLEOTIDE SEQUENCE [LARGE SCALE GENOMIC DNA]</scope>
    <source>
        <strain evidence="2 3">G2-5</strain>
    </source>
</reference>
<evidence type="ECO:0000259" key="1">
    <source>
        <dbReference type="Pfam" id="PF01370"/>
    </source>
</evidence>
<dbReference type="SUPFAM" id="SSF51735">
    <property type="entry name" value="NAD(P)-binding Rossmann-fold domains"/>
    <property type="match status" value="1"/>
</dbReference>
<sequence>MNVFFFGLGYSAQASAVAIKAMDPGVAIGGTVRGAEKLVGLRAQGLAAQVFDGSVDPALVSDVQRASHVVVSIAPDADGDAVLNHFAGTLAASASLEWLCYYSTVGVYGNFDGHWIDESAVCAPINQRSQQRVVAEQAWRDFAAANKVPLMIMRLAGIYGPGRSSFDKLLAGTAKRIVKPGQVFNRIHVADIGRVTALAAKQKLAGTFNLADDEPAPPQDVVTYAAEMAGMAPPRETDFATADMTPMARSFYADNKKVSNRAIKQALGIELLYPSYREGLRAIHDAR</sequence>
<proteinExistence type="predicted"/>
<feature type="domain" description="NAD-dependent epimerase/dehydratase" evidence="1">
    <location>
        <begin position="93"/>
        <end position="201"/>
    </location>
</feature>
<dbReference type="RefSeq" id="WP_282212779.1">
    <property type="nucleotide sequence ID" value="NZ_CP118247.1"/>
</dbReference>
<dbReference type="Gene3D" id="3.40.50.720">
    <property type="entry name" value="NAD(P)-binding Rossmann-like Domain"/>
    <property type="match status" value="1"/>
</dbReference>
<protein>
    <submittedName>
        <fullName evidence="2">SDR family oxidoreductase</fullName>
    </submittedName>
</protein>
<dbReference type="InterPro" id="IPR036291">
    <property type="entry name" value="NAD(P)-bd_dom_sf"/>
</dbReference>
<keyword evidence="3" id="KW-1185">Reference proteome</keyword>
<name>A0ABY7Z0W0_9HYPH</name>
<evidence type="ECO:0000313" key="2">
    <source>
        <dbReference type="EMBL" id="WDR07266.1"/>
    </source>
</evidence>
<dbReference type="CDD" id="cd05266">
    <property type="entry name" value="SDR_a4"/>
    <property type="match status" value="1"/>
</dbReference>
<dbReference type="InterPro" id="IPR051783">
    <property type="entry name" value="NAD(P)-dependent_oxidoreduct"/>
</dbReference>
<dbReference type="Proteomes" id="UP001222118">
    <property type="component" value="Chromosome"/>
</dbReference>
<dbReference type="PANTHER" id="PTHR48079">
    <property type="entry name" value="PROTEIN YEEZ"/>
    <property type="match status" value="1"/>
</dbReference>
<dbReference type="PANTHER" id="PTHR48079:SF6">
    <property type="entry name" value="NAD(P)-BINDING DOMAIN-CONTAINING PROTEIN-RELATED"/>
    <property type="match status" value="1"/>
</dbReference>
<accession>A0ABY7Z0W0</accession>
<organism evidence="2 3">
    <name type="scientific">Devosia rhodophyticola</name>
    <dbReference type="NCBI Taxonomy" id="3026423"/>
    <lineage>
        <taxon>Bacteria</taxon>
        <taxon>Pseudomonadati</taxon>
        <taxon>Pseudomonadota</taxon>
        <taxon>Alphaproteobacteria</taxon>
        <taxon>Hyphomicrobiales</taxon>
        <taxon>Devosiaceae</taxon>
        <taxon>Devosia</taxon>
    </lineage>
</organism>
<dbReference type="Pfam" id="PF01370">
    <property type="entry name" value="Epimerase"/>
    <property type="match status" value="1"/>
</dbReference>
<evidence type="ECO:0000313" key="3">
    <source>
        <dbReference type="Proteomes" id="UP001222118"/>
    </source>
</evidence>
<gene>
    <name evidence="2" type="ORF">PSQ90_07535</name>
</gene>